<evidence type="ECO:0000256" key="2">
    <source>
        <dbReference type="PROSITE-ProRule" id="PRU00176"/>
    </source>
</evidence>
<dbReference type="EMBL" id="UYRU01093671">
    <property type="protein sequence ID" value="VDN38680.1"/>
    <property type="molecule type" value="Genomic_DNA"/>
</dbReference>
<reference evidence="4 5" key="1">
    <citation type="submission" date="2018-11" db="EMBL/GenBank/DDBJ databases">
        <authorList>
            <consortium name="Pathogen Informatics"/>
        </authorList>
    </citation>
    <scope>NUCLEOTIDE SEQUENCE [LARGE SCALE GENOMIC DNA]</scope>
</reference>
<dbReference type="PANTHER" id="PTHR14089:SF6">
    <property type="entry name" value="PRE-MRNA-SPLICING FACTOR RBM22"/>
    <property type="match status" value="1"/>
</dbReference>
<dbReference type="GO" id="GO:0000974">
    <property type="term" value="C:Prp19 complex"/>
    <property type="evidence" value="ECO:0007669"/>
    <property type="project" value="TreeGrafter"/>
</dbReference>
<dbReference type="InterPro" id="IPR000504">
    <property type="entry name" value="RRM_dom"/>
</dbReference>
<dbReference type="GO" id="GO:0071006">
    <property type="term" value="C:U2-type catalytic step 1 spliceosome"/>
    <property type="evidence" value="ECO:0007669"/>
    <property type="project" value="TreeGrafter"/>
</dbReference>
<dbReference type="GO" id="GO:0036002">
    <property type="term" value="F:pre-mRNA binding"/>
    <property type="evidence" value="ECO:0007669"/>
    <property type="project" value="TreeGrafter"/>
</dbReference>
<sequence length="216" mass="23649">MPQRLPVGSVVGAEGHESARKLQMVGVLQLVEVAGDVNAPYGGHDLVGKQLVSTNAAAHGAGASGADMLLKLARTTPYYRRNRPHICSFWVSVGVARNVRTDMQKPTDPDDLLSEKNLRDPYYGQDDHVAAKLLSKNCYLRDHFYQFGELRPVSVHHNQHCAFLHFTPRESAERAAERIYDRLIQWGHRLTVNWGKSPGALAAAAAAGITLSGTGE</sequence>
<dbReference type="InterPro" id="IPR039171">
    <property type="entry name" value="Cwc2/Slt11"/>
</dbReference>
<evidence type="ECO:0000313" key="5">
    <source>
        <dbReference type="Proteomes" id="UP000281553"/>
    </source>
</evidence>
<evidence type="ECO:0000313" key="4">
    <source>
        <dbReference type="EMBL" id="VDN38680.1"/>
    </source>
</evidence>
<proteinExistence type="predicted"/>
<feature type="domain" description="RRM" evidence="3">
    <location>
        <begin position="140"/>
        <end position="197"/>
    </location>
</feature>
<dbReference type="InterPro" id="IPR035979">
    <property type="entry name" value="RBD_domain_sf"/>
</dbReference>
<keyword evidence="1 2" id="KW-0694">RNA-binding</keyword>
<dbReference type="GO" id="GO:0071007">
    <property type="term" value="C:U2-type catalytic step 2 spliceosome"/>
    <property type="evidence" value="ECO:0007669"/>
    <property type="project" value="TreeGrafter"/>
</dbReference>
<name>A0A3P7NEL0_DIBLA</name>
<dbReference type="OrthoDB" id="10259600at2759"/>
<dbReference type="PANTHER" id="PTHR14089">
    <property type="entry name" value="PRE-MRNA-SPLICING FACTOR RBM22"/>
    <property type="match status" value="1"/>
</dbReference>
<dbReference type="PROSITE" id="PS50102">
    <property type="entry name" value="RRM"/>
    <property type="match status" value="1"/>
</dbReference>
<dbReference type="AlphaFoldDB" id="A0A3P7NEL0"/>
<dbReference type="Proteomes" id="UP000281553">
    <property type="component" value="Unassembled WGS sequence"/>
</dbReference>
<dbReference type="GO" id="GO:0017070">
    <property type="term" value="F:U6 snRNA binding"/>
    <property type="evidence" value="ECO:0007669"/>
    <property type="project" value="TreeGrafter"/>
</dbReference>
<gene>
    <name evidence="4" type="ORF">DILT_LOCUS17667</name>
</gene>
<feature type="non-terminal residue" evidence="4">
    <location>
        <position position="216"/>
    </location>
</feature>
<evidence type="ECO:0000259" key="3">
    <source>
        <dbReference type="PROSITE" id="PS50102"/>
    </source>
</evidence>
<protein>
    <recommendedName>
        <fullName evidence="3">RRM domain-containing protein</fullName>
    </recommendedName>
</protein>
<keyword evidence="5" id="KW-1185">Reference proteome</keyword>
<dbReference type="Gene3D" id="3.30.70.330">
    <property type="match status" value="1"/>
</dbReference>
<dbReference type="InterPro" id="IPR012677">
    <property type="entry name" value="Nucleotide-bd_a/b_plait_sf"/>
</dbReference>
<evidence type="ECO:0000256" key="1">
    <source>
        <dbReference type="ARBA" id="ARBA00022884"/>
    </source>
</evidence>
<organism evidence="4 5">
    <name type="scientific">Dibothriocephalus latus</name>
    <name type="common">Fish tapeworm</name>
    <name type="synonym">Diphyllobothrium latum</name>
    <dbReference type="NCBI Taxonomy" id="60516"/>
    <lineage>
        <taxon>Eukaryota</taxon>
        <taxon>Metazoa</taxon>
        <taxon>Spiralia</taxon>
        <taxon>Lophotrochozoa</taxon>
        <taxon>Platyhelminthes</taxon>
        <taxon>Cestoda</taxon>
        <taxon>Eucestoda</taxon>
        <taxon>Diphyllobothriidea</taxon>
        <taxon>Diphyllobothriidae</taxon>
        <taxon>Dibothriocephalus</taxon>
    </lineage>
</organism>
<accession>A0A3P7NEL0</accession>
<dbReference type="SUPFAM" id="SSF54928">
    <property type="entry name" value="RNA-binding domain, RBD"/>
    <property type="match status" value="1"/>
</dbReference>